<dbReference type="Gene3D" id="3.40.50.2020">
    <property type="match status" value="2"/>
</dbReference>
<evidence type="ECO:0000256" key="2">
    <source>
        <dbReference type="ARBA" id="ARBA00006478"/>
    </source>
</evidence>
<dbReference type="GO" id="GO:0006015">
    <property type="term" value="P:5-phosphoribose 1-diphosphate biosynthetic process"/>
    <property type="evidence" value="ECO:0007669"/>
    <property type="project" value="TreeGrafter"/>
</dbReference>
<dbReference type="Pfam" id="PF14572">
    <property type="entry name" value="Pribosyl_synth"/>
    <property type="match status" value="1"/>
</dbReference>
<feature type="non-terminal residue" evidence="9">
    <location>
        <position position="1"/>
    </location>
</feature>
<dbReference type="EMBL" id="KQ099144">
    <property type="protein sequence ID" value="KMS93772.1"/>
    <property type="molecule type" value="Genomic_DNA"/>
</dbReference>
<dbReference type="GO" id="GO:0005524">
    <property type="term" value="F:ATP binding"/>
    <property type="evidence" value="ECO:0007669"/>
    <property type="project" value="UniProtKB-KW"/>
</dbReference>
<keyword evidence="10" id="KW-1185">Reference proteome</keyword>
<evidence type="ECO:0000256" key="4">
    <source>
        <dbReference type="ARBA" id="ARBA00022679"/>
    </source>
</evidence>
<keyword evidence="6" id="KW-0418">Kinase</keyword>
<dbReference type="CDD" id="cd06223">
    <property type="entry name" value="PRTases_typeI"/>
    <property type="match status" value="1"/>
</dbReference>
<protein>
    <recommendedName>
        <fullName evidence="3">ribose-phosphate diphosphokinase</fullName>
        <ecNumber evidence="3">2.7.6.1</ecNumber>
    </recommendedName>
</protein>
<dbReference type="OrthoDB" id="413572at2759"/>
<dbReference type="EC" id="2.7.6.1" evidence="3"/>
<gene>
    <name evidence="9" type="ORF">BVRB_028120</name>
</gene>
<evidence type="ECO:0000256" key="6">
    <source>
        <dbReference type="ARBA" id="ARBA00022777"/>
    </source>
</evidence>
<organism evidence="9 10">
    <name type="scientific">Beta vulgaris subsp. vulgaris</name>
    <name type="common">Beet</name>
    <dbReference type="NCBI Taxonomy" id="3555"/>
    <lineage>
        <taxon>Eukaryota</taxon>
        <taxon>Viridiplantae</taxon>
        <taxon>Streptophyta</taxon>
        <taxon>Embryophyta</taxon>
        <taxon>Tracheophyta</taxon>
        <taxon>Spermatophyta</taxon>
        <taxon>Magnoliopsida</taxon>
        <taxon>eudicotyledons</taxon>
        <taxon>Gunneridae</taxon>
        <taxon>Pentapetalae</taxon>
        <taxon>Caryophyllales</taxon>
        <taxon>Chenopodiaceae</taxon>
        <taxon>Betoideae</taxon>
        <taxon>Beta</taxon>
    </lineage>
</organism>
<dbReference type="GO" id="GO:0016301">
    <property type="term" value="F:kinase activity"/>
    <property type="evidence" value="ECO:0007669"/>
    <property type="project" value="UniProtKB-KW"/>
</dbReference>
<comment type="pathway">
    <text evidence="1">Metabolic intermediate biosynthesis; 5-phospho-alpha-D-ribose 1-diphosphate biosynthesis; 5-phospho-alpha-D-ribose 1-diphosphate from D-ribose 5-phosphate (route I): step 1/1.</text>
</comment>
<dbReference type="GO" id="GO:0002189">
    <property type="term" value="C:ribose phosphate diphosphokinase complex"/>
    <property type="evidence" value="ECO:0007669"/>
    <property type="project" value="TreeGrafter"/>
</dbReference>
<proteinExistence type="inferred from homology"/>
<evidence type="ECO:0000256" key="3">
    <source>
        <dbReference type="ARBA" id="ARBA00013247"/>
    </source>
</evidence>
<dbReference type="GO" id="GO:0005737">
    <property type="term" value="C:cytoplasm"/>
    <property type="evidence" value="ECO:0007669"/>
    <property type="project" value="TreeGrafter"/>
</dbReference>
<dbReference type="InterPro" id="IPR029057">
    <property type="entry name" value="PRTase-like"/>
</dbReference>
<dbReference type="GO" id="GO:0004749">
    <property type="term" value="F:ribose phosphate diphosphokinase activity"/>
    <property type="evidence" value="ECO:0007669"/>
    <property type="project" value="UniProtKB-EC"/>
</dbReference>
<dbReference type="GO" id="GO:0006164">
    <property type="term" value="P:purine nucleotide biosynthetic process"/>
    <property type="evidence" value="ECO:0007669"/>
    <property type="project" value="TreeGrafter"/>
</dbReference>
<keyword evidence="7" id="KW-0067">ATP-binding</keyword>
<reference evidence="9 10" key="1">
    <citation type="journal article" date="2014" name="Nature">
        <title>The genome of the recently domesticated crop plant sugar beet (Beta vulgaris).</title>
        <authorList>
            <person name="Dohm J.C."/>
            <person name="Minoche A.E."/>
            <person name="Holtgrawe D."/>
            <person name="Capella-Gutierrez S."/>
            <person name="Zakrzewski F."/>
            <person name="Tafer H."/>
            <person name="Rupp O."/>
            <person name="Sorensen T.R."/>
            <person name="Stracke R."/>
            <person name="Reinhardt R."/>
            <person name="Goesmann A."/>
            <person name="Kraft T."/>
            <person name="Schulz B."/>
            <person name="Stadler P.F."/>
            <person name="Schmidt T."/>
            <person name="Gabaldon T."/>
            <person name="Lehrach H."/>
            <person name="Weisshaar B."/>
            <person name="Himmelbauer H."/>
        </authorList>
    </citation>
    <scope>NUCLEOTIDE SEQUENCE [LARGE SCALE GENOMIC DNA]</scope>
    <source>
        <tissue evidence="9">Taproot</tissue>
    </source>
</reference>
<dbReference type="PANTHER" id="PTHR10210:SF32">
    <property type="entry name" value="RIBOSE-PHOSPHATE PYROPHOSPHOKINASE 2"/>
    <property type="match status" value="1"/>
</dbReference>
<comment type="catalytic activity">
    <reaction evidence="8">
        <text>D-ribose 5-phosphate + ATP = 5-phospho-alpha-D-ribose 1-diphosphate + AMP + H(+)</text>
        <dbReference type="Rhea" id="RHEA:15609"/>
        <dbReference type="ChEBI" id="CHEBI:15378"/>
        <dbReference type="ChEBI" id="CHEBI:30616"/>
        <dbReference type="ChEBI" id="CHEBI:58017"/>
        <dbReference type="ChEBI" id="CHEBI:78346"/>
        <dbReference type="ChEBI" id="CHEBI:456215"/>
        <dbReference type="EC" id="2.7.6.1"/>
    </reaction>
</comment>
<comment type="similarity">
    <text evidence="2">Belongs to the ribose-phosphate pyrophosphokinase family.</text>
</comment>
<keyword evidence="4" id="KW-0808">Transferase</keyword>
<dbReference type="InterPro" id="IPR000836">
    <property type="entry name" value="PRTase_dom"/>
</dbReference>
<dbReference type="AlphaFoldDB" id="A0A0J8B1L7"/>
<accession>A0A0J8B1L7</accession>
<dbReference type="Gramene" id="KMS93772">
    <property type="protein sequence ID" value="KMS93772"/>
    <property type="gene ID" value="BVRB_028120"/>
</dbReference>
<evidence type="ECO:0000313" key="9">
    <source>
        <dbReference type="EMBL" id="KMS93772.1"/>
    </source>
</evidence>
<dbReference type="Proteomes" id="UP000035740">
    <property type="component" value="Unassembled WGS sequence"/>
</dbReference>
<dbReference type="SUPFAM" id="SSF53271">
    <property type="entry name" value="PRTase-like"/>
    <property type="match status" value="1"/>
</dbReference>
<dbReference type="PANTHER" id="PTHR10210">
    <property type="entry name" value="RIBOSE-PHOSPHATE DIPHOSPHOKINASE FAMILY MEMBER"/>
    <property type="match status" value="1"/>
</dbReference>
<evidence type="ECO:0000313" key="10">
    <source>
        <dbReference type="Proteomes" id="UP000035740"/>
    </source>
</evidence>
<sequence>VVVPGQEHHRVHEQETMILVGDVRDCDCIIVDDITDTGSRIRLAAHTIKQKGANRIYACTTHGVLSNIEINKTLDRSPLEELVLTNTLQRPEYATSPKIRYLSVAPLLADTIFRIHLGLPLSQNSQQF</sequence>
<name>A0A0J8B1L7_BETVV</name>
<evidence type="ECO:0000256" key="5">
    <source>
        <dbReference type="ARBA" id="ARBA00022741"/>
    </source>
</evidence>
<evidence type="ECO:0000256" key="7">
    <source>
        <dbReference type="ARBA" id="ARBA00022840"/>
    </source>
</evidence>
<dbReference type="InterPro" id="IPR005946">
    <property type="entry name" value="Rib-P_diPkinase"/>
</dbReference>
<keyword evidence="5" id="KW-0547">Nucleotide-binding</keyword>
<evidence type="ECO:0000256" key="8">
    <source>
        <dbReference type="ARBA" id="ARBA00049535"/>
    </source>
</evidence>
<evidence type="ECO:0000256" key="1">
    <source>
        <dbReference type="ARBA" id="ARBA00004996"/>
    </source>
</evidence>
<dbReference type="GO" id="GO:0000287">
    <property type="term" value="F:magnesium ion binding"/>
    <property type="evidence" value="ECO:0007669"/>
    <property type="project" value="InterPro"/>
</dbReference>